<dbReference type="GO" id="GO:0006893">
    <property type="term" value="P:Golgi to plasma membrane transport"/>
    <property type="evidence" value="ECO:0007669"/>
    <property type="project" value="TreeGrafter"/>
</dbReference>
<evidence type="ECO:0000256" key="6">
    <source>
        <dbReference type="ARBA" id="ARBA00022927"/>
    </source>
</evidence>
<feature type="compositionally biased region" description="Polar residues" evidence="7">
    <location>
        <begin position="75"/>
        <end position="97"/>
    </location>
</feature>
<evidence type="ECO:0000313" key="9">
    <source>
        <dbReference type="EMBL" id="CDK28411.1"/>
    </source>
</evidence>
<dbReference type="AlphaFoldDB" id="W6MP49"/>
<evidence type="ECO:0000256" key="4">
    <source>
        <dbReference type="ARBA" id="ARBA00022448"/>
    </source>
</evidence>
<comment type="subcellular location">
    <subcellularLocation>
        <location evidence="1">Cytoplasmic vesicle</location>
        <location evidence="1">Secretory vesicle</location>
    </subcellularLocation>
</comment>
<dbReference type="SUPFAM" id="SSF50729">
    <property type="entry name" value="PH domain-like"/>
    <property type="match status" value="1"/>
</dbReference>
<keyword evidence="6" id="KW-0653">Protein transport</keyword>
<keyword evidence="5" id="KW-0268">Exocytosis</keyword>
<reference evidence="9" key="2">
    <citation type="submission" date="2014-02" db="EMBL/GenBank/DDBJ databases">
        <title>Complete DNA sequence of /Kuraishia capsulata/ illustrates novel genomic features among budding yeasts (/Saccharomycotina/).</title>
        <authorList>
            <person name="Morales L."/>
            <person name="Noel B."/>
            <person name="Porcel B."/>
            <person name="Marcet-Houben M."/>
            <person name="Hullo M-F."/>
            <person name="Sacerdot C."/>
            <person name="Tekaia F."/>
            <person name="Leh-Louis V."/>
            <person name="Despons L."/>
            <person name="Khanna V."/>
            <person name="Aury J-M."/>
            <person name="Barbe V."/>
            <person name="Couloux A."/>
            <person name="Labadie K."/>
            <person name="Pelletier E."/>
            <person name="Souciet J-L."/>
            <person name="Boekhout T."/>
            <person name="Gabaldon T."/>
            <person name="Wincker P."/>
            <person name="Dujon B."/>
        </authorList>
    </citation>
    <scope>NUCLEOTIDE SEQUENCE</scope>
    <source>
        <strain evidence="9">CBS 1993</strain>
    </source>
</reference>
<reference evidence="9" key="1">
    <citation type="submission" date="2013-12" db="EMBL/GenBank/DDBJ databases">
        <authorList>
            <person name="Genoscope - CEA"/>
        </authorList>
    </citation>
    <scope>NUCLEOTIDE SEQUENCE</scope>
    <source>
        <strain evidence="9">CBS 1993</strain>
    </source>
</reference>
<feature type="compositionally biased region" description="Low complexity" evidence="7">
    <location>
        <begin position="22"/>
        <end position="41"/>
    </location>
</feature>
<dbReference type="InterPro" id="IPR042561">
    <property type="entry name" value="Exo84_C_1"/>
</dbReference>
<comment type="similarity">
    <text evidence="2">Belongs to the EXO84 family.</text>
</comment>
<dbReference type="Pfam" id="PF25345">
    <property type="entry name" value="PH_EXO84"/>
    <property type="match status" value="1"/>
</dbReference>
<evidence type="ECO:0000256" key="1">
    <source>
        <dbReference type="ARBA" id="ARBA00004398"/>
    </source>
</evidence>
<dbReference type="GeneID" id="34521789"/>
<feature type="region of interest" description="Disordered" evidence="7">
    <location>
        <begin position="257"/>
        <end position="278"/>
    </location>
</feature>
<accession>W6MP49</accession>
<dbReference type="PANTHER" id="PTHR21426:SF12">
    <property type="entry name" value="EXOCYST COMPLEX COMPONENT 8"/>
    <property type="match status" value="1"/>
</dbReference>
<dbReference type="RefSeq" id="XP_022460401.1">
    <property type="nucleotide sequence ID" value="XM_022601123.1"/>
</dbReference>
<dbReference type="STRING" id="1382522.W6MP49"/>
<evidence type="ECO:0000313" key="10">
    <source>
        <dbReference type="Proteomes" id="UP000019384"/>
    </source>
</evidence>
<gene>
    <name evidence="9" type="ORF">KUCA_T00004393001</name>
</gene>
<evidence type="ECO:0000256" key="7">
    <source>
        <dbReference type="SAM" id="MobiDB-lite"/>
    </source>
</evidence>
<feature type="domain" description="Exocyst component Exo84 C-terminal" evidence="8">
    <location>
        <begin position="475"/>
        <end position="681"/>
    </location>
</feature>
<dbReference type="HOGENOM" id="CLU_012488_2_0_1"/>
<dbReference type="InterPro" id="IPR011993">
    <property type="entry name" value="PH-like_dom_sf"/>
</dbReference>
<dbReference type="InterPro" id="IPR033961">
    <property type="entry name" value="Exo84"/>
</dbReference>
<dbReference type="InterPro" id="IPR042560">
    <property type="entry name" value="Exo84_C_2"/>
</dbReference>
<name>W6MP49_9ASCO</name>
<dbReference type="Pfam" id="PF16528">
    <property type="entry name" value="Exo84_C"/>
    <property type="match status" value="1"/>
</dbReference>
<feature type="region of interest" description="Disordered" evidence="7">
    <location>
        <begin position="1"/>
        <end position="158"/>
    </location>
</feature>
<feature type="region of interest" description="Disordered" evidence="7">
    <location>
        <begin position="449"/>
        <end position="471"/>
    </location>
</feature>
<dbReference type="Gene3D" id="2.30.29.30">
    <property type="entry name" value="Pleckstrin-homology domain (PH domain)/Phosphotyrosine-binding domain (PTB)"/>
    <property type="match status" value="1"/>
</dbReference>
<dbReference type="EMBL" id="HG793129">
    <property type="protein sequence ID" value="CDK28411.1"/>
    <property type="molecule type" value="Genomic_DNA"/>
</dbReference>
<keyword evidence="10" id="KW-1185">Reference proteome</keyword>
<dbReference type="OrthoDB" id="642193at2759"/>
<dbReference type="Proteomes" id="UP000019384">
    <property type="component" value="Unassembled WGS sequence"/>
</dbReference>
<dbReference type="PANTHER" id="PTHR21426">
    <property type="entry name" value="EXOCYST COMPLEX COMPONENT 8"/>
    <property type="match status" value="1"/>
</dbReference>
<dbReference type="Gene3D" id="1.20.58.1220">
    <property type="entry name" value="Exo84p, C-terminal helical domain"/>
    <property type="match status" value="1"/>
</dbReference>
<dbReference type="GO" id="GO:0030133">
    <property type="term" value="C:transport vesicle"/>
    <property type="evidence" value="ECO:0007669"/>
    <property type="project" value="UniProtKB-SubCell"/>
</dbReference>
<feature type="compositionally biased region" description="Polar residues" evidence="7">
    <location>
        <begin position="114"/>
        <end position="139"/>
    </location>
</feature>
<dbReference type="GO" id="GO:0000145">
    <property type="term" value="C:exocyst"/>
    <property type="evidence" value="ECO:0007669"/>
    <property type="project" value="InterPro"/>
</dbReference>
<proteinExistence type="inferred from homology"/>
<dbReference type="GO" id="GO:0015031">
    <property type="term" value="P:protein transport"/>
    <property type="evidence" value="ECO:0007669"/>
    <property type="project" value="UniProtKB-KW"/>
</dbReference>
<dbReference type="Gene3D" id="1.20.58.1210">
    <property type="entry name" value="Exo84p, N-terminal helical domain"/>
    <property type="match status" value="1"/>
</dbReference>
<feature type="compositionally biased region" description="Low complexity" evidence="7">
    <location>
        <begin position="140"/>
        <end position="150"/>
    </location>
</feature>
<evidence type="ECO:0000256" key="3">
    <source>
        <dbReference type="ARBA" id="ARBA00021269"/>
    </source>
</evidence>
<sequence length="690" mass="78818">MAGDKSLRRSKVPKGRWQNLKQSLSSTSHSHSNSASSQPQSPRKGSSSSARLDPFVGLNKLDTQNVPPLPKIQQGKISDLQNPQKQIRKPASSSSAGGINRRFSVKMKDDSRPDFSNGSGMPSLPPNSKSLISSSQAGNQKQQQKQQKQQIAPPKMGMNLVDDIKNPNYEAEKYIRLTLKNSSASKIDEFVSTLQSLEHSNNREMKENVHSSLVSIVKVGDDLHNTELAIKSLRLDMNRMGDIISQMREIAELRLSQEEEKRGSPMKQQHQLPSKKTRDRNSVMLLGKMWGNEMSRLFKNVEGSQKFLGSAAGKHILYQSSSWVELNSATWRPIQESHIFVLNDHILTATPKKRKAGPDDQSLVATHCWPMRDVALFDEKREKKYVIRLKTSQALDFYYQTDRMDQFIRVCSSIRQAKDDLQIVEDESSRSREIKSMSRLSQRHSIQEIEKNMHRRSRSVDTPDTKKEPSLDFSRVDEGLSELDVLMTHHRHVESVGMIKFLANKIDEFVKKADQSDFTVLMSLESKRSKLAKCKEILLSHLETEVKNPRISTEDLKNHMGLFIKLDELDKAWNMLLTSRDVQVDSLLRKLKFQGDIPLYITQCALIRFQILRTTADLFMQCFDESNYIHLVSWCHLEVRKHFDIMRKQLHGVNAKSQSYRKCVDVTATHVESLKQFGIDVTFLIGEFAA</sequence>
<keyword evidence="4" id="KW-0813">Transport</keyword>
<evidence type="ECO:0000256" key="5">
    <source>
        <dbReference type="ARBA" id="ARBA00022483"/>
    </source>
</evidence>
<organism evidence="9 10">
    <name type="scientific">Kuraishia capsulata CBS 1993</name>
    <dbReference type="NCBI Taxonomy" id="1382522"/>
    <lineage>
        <taxon>Eukaryota</taxon>
        <taxon>Fungi</taxon>
        <taxon>Dikarya</taxon>
        <taxon>Ascomycota</taxon>
        <taxon>Saccharomycotina</taxon>
        <taxon>Pichiomycetes</taxon>
        <taxon>Pichiales</taxon>
        <taxon>Pichiaceae</taxon>
        <taxon>Kuraishia</taxon>
    </lineage>
</organism>
<evidence type="ECO:0000256" key="2">
    <source>
        <dbReference type="ARBA" id="ARBA00007210"/>
    </source>
</evidence>
<dbReference type="Pfam" id="PF08700">
    <property type="entry name" value="VPS51_Exo84_N"/>
    <property type="match status" value="1"/>
</dbReference>
<dbReference type="SUPFAM" id="SSF74788">
    <property type="entry name" value="Cullin repeat-like"/>
    <property type="match status" value="1"/>
</dbReference>
<dbReference type="InterPro" id="IPR032403">
    <property type="entry name" value="Exo84_C"/>
</dbReference>
<dbReference type="GO" id="GO:0006887">
    <property type="term" value="P:exocytosis"/>
    <property type="evidence" value="ECO:0007669"/>
    <property type="project" value="UniProtKB-KW"/>
</dbReference>
<dbReference type="InterPro" id="IPR016159">
    <property type="entry name" value="Cullin_repeat-like_dom_sf"/>
</dbReference>
<evidence type="ECO:0000259" key="8">
    <source>
        <dbReference type="Pfam" id="PF16528"/>
    </source>
</evidence>
<protein>
    <recommendedName>
        <fullName evidence="3">Exocyst complex component EXO84</fullName>
    </recommendedName>
</protein>